<dbReference type="Proteomes" id="UP001501480">
    <property type="component" value="Unassembled WGS sequence"/>
</dbReference>
<evidence type="ECO:0000313" key="2">
    <source>
        <dbReference type="EMBL" id="GAA2074520.1"/>
    </source>
</evidence>
<gene>
    <name evidence="2" type="ORF">GCM10009821_11680</name>
</gene>
<dbReference type="CDD" id="cd02440">
    <property type="entry name" value="AdoMet_MTases"/>
    <property type="match status" value="1"/>
</dbReference>
<evidence type="ECO:0000313" key="3">
    <source>
        <dbReference type="Proteomes" id="UP001501480"/>
    </source>
</evidence>
<dbReference type="InterPro" id="IPR041698">
    <property type="entry name" value="Methyltransf_25"/>
</dbReference>
<protein>
    <submittedName>
        <fullName evidence="2">Class I SAM-dependent methyltransferase</fullName>
    </submittedName>
</protein>
<keyword evidence="2" id="KW-0808">Transferase</keyword>
<dbReference type="PANTHER" id="PTHR43591">
    <property type="entry name" value="METHYLTRANSFERASE"/>
    <property type="match status" value="1"/>
</dbReference>
<dbReference type="SUPFAM" id="SSF53335">
    <property type="entry name" value="S-adenosyl-L-methionine-dependent methyltransferases"/>
    <property type="match status" value="1"/>
</dbReference>
<dbReference type="PANTHER" id="PTHR43591:SF99">
    <property type="entry name" value="OS06G0646000 PROTEIN"/>
    <property type="match status" value="1"/>
</dbReference>
<sequence>MHVVHPAPREPSRRYRRAMGDASASWRLDHPWAKVYERVSTDDRLGPLLWRLGTGSSVDELHARAAAALDALPPGARVLDVPCGSGIVLRDLPRDHALRYVAADISPAMLRRTRAEAERLEVPGIETKEADVHRLDDQDHTYDLVLTFTGLHCLPDPAMAVHELARVLRPGGRLVGSTLTTDAGLRHRATWVAGRAAGVLGPGGTRADLRRWMADAGLVDVDLTPAGAFTYLTARRP</sequence>
<keyword evidence="2" id="KW-0489">Methyltransferase</keyword>
<accession>A0ABN2VW52</accession>
<dbReference type="GO" id="GO:0008168">
    <property type="term" value="F:methyltransferase activity"/>
    <property type="evidence" value="ECO:0007669"/>
    <property type="project" value="UniProtKB-KW"/>
</dbReference>
<name>A0ABN2VW52_9ACTN</name>
<dbReference type="InterPro" id="IPR029063">
    <property type="entry name" value="SAM-dependent_MTases_sf"/>
</dbReference>
<proteinExistence type="predicted"/>
<evidence type="ECO:0000259" key="1">
    <source>
        <dbReference type="Pfam" id="PF13649"/>
    </source>
</evidence>
<dbReference type="EMBL" id="BAAAPY010000003">
    <property type="protein sequence ID" value="GAA2074520.1"/>
    <property type="molecule type" value="Genomic_DNA"/>
</dbReference>
<organism evidence="2 3">
    <name type="scientific">Aeromicrobium halocynthiae</name>
    <dbReference type="NCBI Taxonomy" id="560557"/>
    <lineage>
        <taxon>Bacteria</taxon>
        <taxon>Bacillati</taxon>
        <taxon>Actinomycetota</taxon>
        <taxon>Actinomycetes</taxon>
        <taxon>Propionibacteriales</taxon>
        <taxon>Nocardioidaceae</taxon>
        <taxon>Aeromicrobium</taxon>
    </lineage>
</organism>
<comment type="caution">
    <text evidence="2">The sequence shown here is derived from an EMBL/GenBank/DDBJ whole genome shotgun (WGS) entry which is preliminary data.</text>
</comment>
<dbReference type="Pfam" id="PF13649">
    <property type="entry name" value="Methyltransf_25"/>
    <property type="match status" value="1"/>
</dbReference>
<dbReference type="GO" id="GO:0032259">
    <property type="term" value="P:methylation"/>
    <property type="evidence" value="ECO:0007669"/>
    <property type="project" value="UniProtKB-KW"/>
</dbReference>
<dbReference type="Gene3D" id="3.40.50.150">
    <property type="entry name" value="Vaccinia Virus protein VP39"/>
    <property type="match status" value="1"/>
</dbReference>
<reference evidence="3" key="1">
    <citation type="journal article" date="2019" name="Int. J. Syst. Evol. Microbiol.">
        <title>The Global Catalogue of Microorganisms (GCM) 10K type strain sequencing project: providing services to taxonomists for standard genome sequencing and annotation.</title>
        <authorList>
            <consortium name="The Broad Institute Genomics Platform"/>
            <consortium name="The Broad Institute Genome Sequencing Center for Infectious Disease"/>
            <person name="Wu L."/>
            <person name="Ma J."/>
        </authorList>
    </citation>
    <scope>NUCLEOTIDE SEQUENCE [LARGE SCALE GENOMIC DNA]</scope>
    <source>
        <strain evidence="3">JCM 15749</strain>
    </source>
</reference>
<keyword evidence="3" id="KW-1185">Reference proteome</keyword>
<feature type="domain" description="Methyltransferase" evidence="1">
    <location>
        <begin position="78"/>
        <end position="172"/>
    </location>
</feature>